<dbReference type="Pfam" id="PF02458">
    <property type="entry name" value="Transferase"/>
    <property type="match status" value="1"/>
</dbReference>
<dbReference type="Proteomes" id="UP001418222">
    <property type="component" value="Unassembled WGS sequence"/>
</dbReference>
<dbReference type="InterPro" id="IPR023213">
    <property type="entry name" value="CAT-like_dom_sf"/>
</dbReference>
<organism evidence="4 5">
    <name type="scientific">Platanthera zijinensis</name>
    <dbReference type="NCBI Taxonomy" id="2320716"/>
    <lineage>
        <taxon>Eukaryota</taxon>
        <taxon>Viridiplantae</taxon>
        <taxon>Streptophyta</taxon>
        <taxon>Embryophyta</taxon>
        <taxon>Tracheophyta</taxon>
        <taxon>Spermatophyta</taxon>
        <taxon>Magnoliopsida</taxon>
        <taxon>Liliopsida</taxon>
        <taxon>Asparagales</taxon>
        <taxon>Orchidaceae</taxon>
        <taxon>Orchidoideae</taxon>
        <taxon>Orchideae</taxon>
        <taxon>Orchidinae</taxon>
        <taxon>Platanthera</taxon>
    </lineage>
</organism>
<dbReference type="GO" id="GO:0016747">
    <property type="term" value="F:acyltransferase activity, transferring groups other than amino-acyl groups"/>
    <property type="evidence" value="ECO:0007669"/>
    <property type="project" value="TreeGrafter"/>
</dbReference>
<name>A0AAP0BKB1_9ASPA</name>
<evidence type="ECO:0000256" key="1">
    <source>
        <dbReference type="ARBA" id="ARBA00009861"/>
    </source>
</evidence>
<dbReference type="PANTHER" id="PTHR31642:SF115">
    <property type="entry name" value="PROTEIN ECERIFERUM 26-LIKE"/>
    <property type="match status" value="1"/>
</dbReference>
<dbReference type="InterPro" id="IPR050317">
    <property type="entry name" value="Plant_Fungal_Acyltransferase"/>
</dbReference>
<dbReference type="PANTHER" id="PTHR31642">
    <property type="entry name" value="TRICHOTHECENE 3-O-ACETYLTRANSFERASE"/>
    <property type="match status" value="1"/>
</dbReference>
<proteinExistence type="inferred from homology"/>
<protein>
    <submittedName>
        <fullName evidence="4">Rosmarinate synthase</fullName>
    </submittedName>
</protein>
<evidence type="ECO:0000313" key="5">
    <source>
        <dbReference type="Proteomes" id="UP001418222"/>
    </source>
</evidence>
<sequence>MVSSTAPADATRCHRLSTVVPGSVTAENTVHELTGGDLAVKLHYLRAVYYFAPSETVEGLTVPHIKEPMFPLLDIYYPAAGRIRRDDAGRPRVRCNDGGVRIVEASLEWTVEEWLRRREVNSHRRLVPEKAVGPDIHFSPTVFIQFTRFKCGGMAVGLSWAHLLGDAVSASNFINLWGQILSSKVNVKKLDLSLRNEPEKSAREEQSTELPLSVKQAKHVGDFWLPPNTKQMATFSIELTAARLTNLLSQIPTKISTFEVISALIWQAISKTRAEREPKMVTVCRSCSNEITEVLSNQLKVKTVIANSSPAKSGLLELAKMLSREAMDEMKTIQEIVDKQSEEMDVVLYGSNLTFVDMESIDFYGLEIKGQKPVYVDYSIHGVGDEGVVLVLQGPEANDGGNKGRVVSFILPEEEISLLQELLENDWGIA</sequence>
<keyword evidence="5" id="KW-1185">Reference proteome</keyword>
<dbReference type="EMBL" id="JBBWWQ010000008">
    <property type="protein sequence ID" value="KAK8940479.1"/>
    <property type="molecule type" value="Genomic_DNA"/>
</dbReference>
<evidence type="ECO:0000256" key="2">
    <source>
        <dbReference type="ARBA" id="ARBA00022679"/>
    </source>
</evidence>
<gene>
    <name evidence="4" type="primary">CBHCT1</name>
    <name evidence="4" type="ORF">KSP39_PZI010034</name>
</gene>
<dbReference type="Gene3D" id="3.30.559.10">
    <property type="entry name" value="Chloramphenicol acetyltransferase-like domain"/>
    <property type="match status" value="2"/>
</dbReference>
<comment type="caution">
    <text evidence="4">The sequence shown here is derived from an EMBL/GenBank/DDBJ whole genome shotgun (WGS) entry which is preliminary data.</text>
</comment>
<evidence type="ECO:0000256" key="3">
    <source>
        <dbReference type="ARBA" id="ARBA00023315"/>
    </source>
</evidence>
<dbReference type="AlphaFoldDB" id="A0AAP0BKB1"/>
<keyword evidence="3" id="KW-0012">Acyltransferase</keyword>
<evidence type="ECO:0000313" key="4">
    <source>
        <dbReference type="EMBL" id="KAK8940479.1"/>
    </source>
</evidence>
<reference evidence="4 5" key="1">
    <citation type="journal article" date="2022" name="Nat. Plants">
        <title>Genomes of leafy and leafless Platanthera orchids illuminate the evolution of mycoheterotrophy.</title>
        <authorList>
            <person name="Li M.H."/>
            <person name="Liu K.W."/>
            <person name="Li Z."/>
            <person name="Lu H.C."/>
            <person name="Ye Q.L."/>
            <person name="Zhang D."/>
            <person name="Wang J.Y."/>
            <person name="Li Y.F."/>
            <person name="Zhong Z.M."/>
            <person name="Liu X."/>
            <person name="Yu X."/>
            <person name="Liu D.K."/>
            <person name="Tu X.D."/>
            <person name="Liu B."/>
            <person name="Hao Y."/>
            <person name="Liao X.Y."/>
            <person name="Jiang Y.T."/>
            <person name="Sun W.H."/>
            <person name="Chen J."/>
            <person name="Chen Y.Q."/>
            <person name="Ai Y."/>
            <person name="Zhai J.W."/>
            <person name="Wu S.S."/>
            <person name="Zhou Z."/>
            <person name="Hsiao Y.Y."/>
            <person name="Wu W.L."/>
            <person name="Chen Y.Y."/>
            <person name="Lin Y.F."/>
            <person name="Hsu J.L."/>
            <person name="Li C.Y."/>
            <person name="Wang Z.W."/>
            <person name="Zhao X."/>
            <person name="Zhong W.Y."/>
            <person name="Ma X.K."/>
            <person name="Ma L."/>
            <person name="Huang J."/>
            <person name="Chen G.Z."/>
            <person name="Huang M.Z."/>
            <person name="Huang L."/>
            <person name="Peng D.H."/>
            <person name="Luo Y.B."/>
            <person name="Zou S.Q."/>
            <person name="Chen S.P."/>
            <person name="Lan S."/>
            <person name="Tsai W.C."/>
            <person name="Van de Peer Y."/>
            <person name="Liu Z.J."/>
        </authorList>
    </citation>
    <scope>NUCLEOTIDE SEQUENCE [LARGE SCALE GENOMIC DNA]</scope>
    <source>
        <strain evidence="4">Lor287</strain>
    </source>
</reference>
<keyword evidence="2" id="KW-0808">Transferase</keyword>
<accession>A0AAP0BKB1</accession>
<comment type="similarity">
    <text evidence="1">Belongs to the plant acyltransferase family.</text>
</comment>